<accession>A0A6G9RK51</accession>
<keyword evidence="4" id="KW-1185">Reference proteome</keyword>
<organism evidence="3 4">
    <name type="scientific">Kluyvera genomosp. 3</name>
    <dbReference type="NCBI Taxonomy" id="2774055"/>
    <lineage>
        <taxon>Bacteria</taxon>
        <taxon>Pseudomonadati</taxon>
        <taxon>Pseudomonadota</taxon>
        <taxon>Gammaproteobacteria</taxon>
        <taxon>Enterobacterales</taxon>
        <taxon>Enterobacteriaceae</taxon>
        <taxon>Kluyvera</taxon>
    </lineage>
</organism>
<sequence length="186" mass="18683">MFVNKLLIVVSLLGTTVAYAADDMVAAQQQVAHAQRMLDAAQGDVDSVNANYGHGTVVGWAQAASEAGALRSQAQADLKAAQDNLANVSANTMNVAASSLNPATKVQTKNGVVAAGSLPPTTQVAIAYHSVFSKPVRGGNSHSSGFDHGEHGTGNGANNAANSHSAHGLGGGDHIGGGRTGGGFHY</sequence>
<dbReference type="RefSeq" id="WP_167575386.1">
    <property type="nucleotide sequence ID" value="NZ_CP050321.1"/>
</dbReference>
<evidence type="ECO:0000313" key="3">
    <source>
        <dbReference type="EMBL" id="QIR26687.1"/>
    </source>
</evidence>
<dbReference type="EMBL" id="CP050321">
    <property type="protein sequence ID" value="QIR26687.1"/>
    <property type="molecule type" value="Genomic_DNA"/>
</dbReference>
<name>A0A6G9RK51_9ENTR</name>
<dbReference type="AlphaFoldDB" id="A0A6G9RK51"/>
<feature type="chain" id="PRO_5026075754" evidence="2">
    <location>
        <begin position="21"/>
        <end position="186"/>
    </location>
</feature>
<feature type="compositionally biased region" description="Gly residues" evidence="1">
    <location>
        <begin position="168"/>
        <end position="186"/>
    </location>
</feature>
<evidence type="ECO:0000256" key="2">
    <source>
        <dbReference type="SAM" id="SignalP"/>
    </source>
</evidence>
<keyword evidence="2" id="KW-0732">Signal</keyword>
<dbReference type="KEGG" id="kgn:GY169_07585"/>
<reference evidence="3 4" key="1">
    <citation type="submission" date="2020-02" db="EMBL/GenBank/DDBJ databases">
        <title>Whole genome PO2S7.</title>
        <authorList>
            <person name="Singha K.M."/>
        </authorList>
    </citation>
    <scope>NUCLEOTIDE SEQUENCE [LARGE SCALE GENOMIC DNA]</scope>
    <source>
        <strain evidence="3 4">PO2S7</strain>
    </source>
</reference>
<feature type="compositionally biased region" description="Low complexity" evidence="1">
    <location>
        <begin position="156"/>
        <end position="167"/>
    </location>
</feature>
<feature type="region of interest" description="Disordered" evidence="1">
    <location>
        <begin position="137"/>
        <end position="186"/>
    </location>
</feature>
<proteinExistence type="predicted"/>
<feature type="signal peptide" evidence="2">
    <location>
        <begin position="1"/>
        <end position="20"/>
    </location>
</feature>
<gene>
    <name evidence="3" type="ORF">GY169_07585</name>
</gene>
<protein>
    <submittedName>
        <fullName evidence="3">Uncharacterized protein</fullName>
    </submittedName>
</protein>
<dbReference type="Proteomes" id="UP000503580">
    <property type="component" value="Chromosome"/>
</dbReference>
<evidence type="ECO:0000313" key="4">
    <source>
        <dbReference type="Proteomes" id="UP000503580"/>
    </source>
</evidence>
<evidence type="ECO:0000256" key="1">
    <source>
        <dbReference type="SAM" id="MobiDB-lite"/>
    </source>
</evidence>